<dbReference type="AlphaFoldDB" id="A0A3R7MLT4"/>
<feature type="transmembrane region" description="Helical" evidence="2">
    <location>
        <begin position="67"/>
        <end position="89"/>
    </location>
</feature>
<keyword evidence="2" id="KW-0812">Transmembrane</keyword>
<name>A0A3R7MLT4_PENVA</name>
<feature type="transmembrane region" description="Helical" evidence="2">
    <location>
        <begin position="95"/>
        <end position="115"/>
    </location>
</feature>
<evidence type="ECO:0000313" key="3">
    <source>
        <dbReference type="EMBL" id="ROT65045.1"/>
    </source>
</evidence>
<accession>A0A3R7MLT4</accession>
<sequence length="613" mass="67480">MSPFPSPTLLFSSPLSPLYLCELLHSSISPFSPFSFPLSYLSSFFFPLFLFLFFSTLFCITQHILPLFPLIRFSLFSPLLLSLSSSFFLHPSLSSSLTFLPSSCLFLLSPLLSLLSLPPFPSFFLTLPSVSLSFPLLFPPFPPFSPPPFFDLPFSLSFYVRFLHPILLCSPLLADLLHHLHSLRPIPPPTSSSLASFRSPALLLLLSPPSPLHLPPTLPVPHTPSQLPLYSSPHSPPPPLHPSSTLLFATTSRKDFLPHCSPHPTFLSSPLPSSHPFLPNKNPFPISSLPSLLPSALQPSSISHSPTPSKSHSPFPRFSTVLPPSPFHLPFTHLLSTSCRPHNPEERLPSPLLTPFHSSNPPIPSHYLPNTVCSSNQGMTFLPHSDPPTPLPFSFPSLPLLPVLPSHLPNFLPFSLSTPPSLLPHFLPATLPFHSMPPPLCSYYRQERFPTLLPHSPSHLPPTPLPRSLPSPPFLQLPPHPFSHVASSPNYKPPPVLPTLPSTSLPPFLHSHTSIFDYTSYSSCYSTPPSPSFTSLATVSCSTTKERFFHFPSHPLLPHSLSSSHSLLPFSTFPPTSHPYHSSPFHGAPPSLPTLAVSRRRKDRVLCLSLVTS</sequence>
<dbReference type="EMBL" id="QCYY01003151">
    <property type="protein sequence ID" value="ROT65045.1"/>
    <property type="molecule type" value="Genomic_DNA"/>
</dbReference>
<feature type="transmembrane region" description="Helical" evidence="2">
    <location>
        <begin position="122"/>
        <end position="138"/>
    </location>
</feature>
<reference evidence="3 4" key="1">
    <citation type="submission" date="2018-04" db="EMBL/GenBank/DDBJ databases">
        <authorList>
            <person name="Zhang X."/>
            <person name="Yuan J."/>
            <person name="Li F."/>
            <person name="Xiang J."/>
        </authorList>
    </citation>
    <scope>NUCLEOTIDE SEQUENCE [LARGE SCALE GENOMIC DNA]</scope>
    <source>
        <tissue evidence="3">Muscle</tissue>
    </source>
</reference>
<gene>
    <name evidence="3" type="ORF">C7M84_017013</name>
</gene>
<keyword evidence="4" id="KW-1185">Reference proteome</keyword>
<evidence type="ECO:0000256" key="2">
    <source>
        <dbReference type="SAM" id="Phobius"/>
    </source>
</evidence>
<keyword evidence="2" id="KW-0472">Membrane</keyword>
<organism evidence="3 4">
    <name type="scientific">Penaeus vannamei</name>
    <name type="common">Whiteleg shrimp</name>
    <name type="synonym">Litopenaeus vannamei</name>
    <dbReference type="NCBI Taxonomy" id="6689"/>
    <lineage>
        <taxon>Eukaryota</taxon>
        <taxon>Metazoa</taxon>
        <taxon>Ecdysozoa</taxon>
        <taxon>Arthropoda</taxon>
        <taxon>Crustacea</taxon>
        <taxon>Multicrustacea</taxon>
        <taxon>Malacostraca</taxon>
        <taxon>Eumalacostraca</taxon>
        <taxon>Eucarida</taxon>
        <taxon>Decapoda</taxon>
        <taxon>Dendrobranchiata</taxon>
        <taxon>Penaeoidea</taxon>
        <taxon>Penaeidae</taxon>
        <taxon>Penaeus</taxon>
    </lineage>
</organism>
<feature type="region of interest" description="Disordered" evidence="1">
    <location>
        <begin position="225"/>
        <end position="244"/>
    </location>
</feature>
<reference evidence="3 4" key="2">
    <citation type="submission" date="2019-01" db="EMBL/GenBank/DDBJ databases">
        <title>The decoding of complex shrimp genome reveals the adaptation for benthos swimmer, frequently molting mechanism and breeding impact on genome.</title>
        <authorList>
            <person name="Sun Y."/>
            <person name="Gao Y."/>
            <person name="Yu Y."/>
        </authorList>
    </citation>
    <scope>NUCLEOTIDE SEQUENCE [LARGE SCALE GENOMIC DNA]</scope>
    <source>
        <tissue evidence="3">Muscle</tissue>
    </source>
</reference>
<keyword evidence="2" id="KW-1133">Transmembrane helix</keyword>
<evidence type="ECO:0000313" key="4">
    <source>
        <dbReference type="Proteomes" id="UP000283509"/>
    </source>
</evidence>
<evidence type="ECO:0000256" key="1">
    <source>
        <dbReference type="SAM" id="MobiDB-lite"/>
    </source>
</evidence>
<comment type="caution">
    <text evidence="3">The sequence shown here is derived from an EMBL/GenBank/DDBJ whole genome shotgun (WGS) entry which is preliminary data.</text>
</comment>
<protein>
    <submittedName>
        <fullName evidence="3">Uncharacterized protein</fullName>
    </submittedName>
</protein>
<feature type="transmembrane region" description="Helical" evidence="2">
    <location>
        <begin position="40"/>
        <end position="60"/>
    </location>
</feature>
<proteinExistence type="predicted"/>
<dbReference type="Proteomes" id="UP000283509">
    <property type="component" value="Unassembled WGS sequence"/>
</dbReference>